<evidence type="ECO:0000313" key="1">
    <source>
        <dbReference type="EMBL" id="GAI56373.1"/>
    </source>
</evidence>
<dbReference type="EMBL" id="BARV01034032">
    <property type="protein sequence ID" value="GAI56373.1"/>
    <property type="molecule type" value="Genomic_DNA"/>
</dbReference>
<name>X1PKJ6_9ZZZZ</name>
<dbReference type="AlphaFoldDB" id="X1PKJ6"/>
<protein>
    <submittedName>
        <fullName evidence="1">Uncharacterized protein</fullName>
    </submittedName>
</protein>
<reference evidence="1" key="1">
    <citation type="journal article" date="2014" name="Front. Microbiol.">
        <title>High frequency of phylogenetically diverse reductive dehalogenase-homologous genes in deep subseafloor sedimentary metagenomes.</title>
        <authorList>
            <person name="Kawai M."/>
            <person name="Futagami T."/>
            <person name="Toyoda A."/>
            <person name="Takaki Y."/>
            <person name="Nishi S."/>
            <person name="Hori S."/>
            <person name="Arai W."/>
            <person name="Tsubouchi T."/>
            <person name="Morono Y."/>
            <person name="Uchiyama I."/>
            <person name="Ito T."/>
            <person name="Fujiyama A."/>
            <person name="Inagaki F."/>
            <person name="Takami H."/>
        </authorList>
    </citation>
    <scope>NUCLEOTIDE SEQUENCE</scope>
    <source>
        <strain evidence="1">Expedition CK06-06</strain>
    </source>
</reference>
<comment type="caution">
    <text evidence="1">The sequence shown here is derived from an EMBL/GenBank/DDBJ whole genome shotgun (WGS) entry which is preliminary data.</text>
</comment>
<sequence length="72" mass="7884">MNYNLVQREVKALGEDLTELGIKIIEEPEGPEPTIGPPRGHPVLPVPDISAQLTCIQHRLSAVLDYIQGANQ</sequence>
<gene>
    <name evidence="1" type="ORF">S06H3_53384</name>
</gene>
<proteinExistence type="predicted"/>
<accession>X1PKJ6</accession>
<organism evidence="1">
    <name type="scientific">marine sediment metagenome</name>
    <dbReference type="NCBI Taxonomy" id="412755"/>
    <lineage>
        <taxon>unclassified sequences</taxon>
        <taxon>metagenomes</taxon>
        <taxon>ecological metagenomes</taxon>
    </lineage>
</organism>